<dbReference type="RefSeq" id="XP_015464724.1">
    <property type="nucleotide sequence ID" value="XM_015614445.1"/>
</dbReference>
<dbReference type="PANTHER" id="PTHR40626:SF14">
    <property type="entry name" value="C2H2 TYPE ZINC FINGER DOMAIN PROTEIN (AFU_ORTHOLOGUE AFUA_1G02360)"/>
    <property type="match status" value="1"/>
</dbReference>
<dbReference type="EMBL" id="LMYN01000240">
    <property type="protein sequence ID" value="KRZ98621.1"/>
    <property type="molecule type" value="Genomic_DNA"/>
</dbReference>
<keyword evidence="2" id="KW-0479">Metal-binding</keyword>
<evidence type="ECO:0000256" key="5">
    <source>
        <dbReference type="ARBA" id="ARBA00022833"/>
    </source>
</evidence>
<feature type="compositionally biased region" description="Polar residues" evidence="8">
    <location>
        <begin position="81"/>
        <end position="103"/>
    </location>
</feature>
<dbReference type="GO" id="GO:0008270">
    <property type="term" value="F:zinc ion binding"/>
    <property type="evidence" value="ECO:0007669"/>
    <property type="project" value="UniProtKB-KW"/>
</dbReference>
<dbReference type="PANTHER" id="PTHR40626">
    <property type="entry name" value="MIP31509P"/>
    <property type="match status" value="1"/>
</dbReference>
<protein>
    <recommendedName>
        <fullName evidence="9">C2H2-type domain-containing protein</fullName>
    </recommendedName>
</protein>
<feature type="domain" description="C2H2-type" evidence="9">
    <location>
        <begin position="12"/>
        <end position="41"/>
    </location>
</feature>
<evidence type="ECO:0000256" key="8">
    <source>
        <dbReference type="SAM" id="MobiDB-lite"/>
    </source>
</evidence>
<dbReference type="SMART" id="SM00355">
    <property type="entry name" value="ZnF_C2H2"/>
    <property type="match status" value="2"/>
</dbReference>
<dbReference type="CDD" id="cd12148">
    <property type="entry name" value="fungal_TF_MHR"/>
    <property type="match status" value="1"/>
</dbReference>
<dbReference type="SUPFAM" id="SSF57667">
    <property type="entry name" value="beta-beta-alpha zinc fingers"/>
    <property type="match status" value="1"/>
</dbReference>
<dbReference type="InterPro" id="IPR051059">
    <property type="entry name" value="VerF-like"/>
</dbReference>
<dbReference type="Pfam" id="PF04082">
    <property type="entry name" value="Fungal_trans"/>
    <property type="match status" value="1"/>
</dbReference>
<evidence type="ECO:0000313" key="10">
    <source>
        <dbReference type="EMBL" id="KRZ98621.1"/>
    </source>
</evidence>
<dbReference type="GO" id="GO:0000981">
    <property type="term" value="F:DNA-binding transcription factor activity, RNA polymerase II-specific"/>
    <property type="evidence" value="ECO:0007669"/>
    <property type="project" value="InterPro"/>
</dbReference>
<feature type="region of interest" description="Disordered" evidence="8">
    <location>
        <begin position="72"/>
        <end position="106"/>
    </location>
</feature>
<keyword evidence="4 7" id="KW-0863">Zinc-finger</keyword>
<gene>
    <name evidence="10" type="ORF">AC631_05616</name>
</gene>
<evidence type="ECO:0000256" key="4">
    <source>
        <dbReference type="ARBA" id="ARBA00022771"/>
    </source>
</evidence>
<reference evidence="10 11" key="1">
    <citation type="submission" date="2015-11" db="EMBL/GenBank/DDBJ databases">
        <title>The genome of Debaryomyces fabryi.</title>
        <authorList>
            <person name="Tafer H."/>
            <person name="Lopandic K."/>
        </authorList>
    </citation>
    <scope>NUCLEOTIDE SEQUENCE [LARGE SCALE GENOMIC DNA]</scope>
    <source>
        <strain evidence="10 11">CBS 789</strain>
    </source>
</reference>
<dbReference type="Proteomes" id="UP000054251">
    <property type="component" value="Unassembled WGS sequence"/>
</dbReference>
<dbReference type="PROSITE" id="PS00028">
    <property type="entry name" value="ZINC_FINGER_C2H2_1"/>
    <property type="match status" value="2"/>
</dbReference>
<evidence type="ECO:0000256" key="7">
    <source>
        <dbReference type="PROSITE-ProRule" id="PRU00042"/>
    </source>
</evidence>
<dbReference type="GO" id="GO:0000978">
    <property type="term" value="F:RNA polymerase II cis-regulatory region sequence-specific DNA binding"/>
    <property type="evidence" value="ECO:0007669"/>
    <property type="project" value="InterPro"/>
</dbReference>
<dbReference type="Gene3D" id="3.30.160.60">
    <property type="entry name" value="Classic Zinc Finger"/>
    <property type="match status" value="1"/>
</dbReference>
<evidence type="ECO:0000313" key="11">
    <source>
        <dbReference type="Proteomes" id="UP000054251"/>
    </source>
</evidence>
<comment type="subcellular location">
    <subcellularLocation>
        <location evidence="1">Nucleus</location>
    </subcellularLocation>
</comment>
<dbReference type="GeneID" id="26842625"/>
<dbReference type="OrthoDB" id="427030at2759"/>
<dbReference type="GO" id="GO:0005634">
    <property type="term" value="C:nucleus"/>
    <property type="evidence" value="ECO:0007669"/>
    <property type="project" value="UniProtKB-SubCell"/>
</dbReference>
<dbReference type="AlphaFoldDB" id="A0A0V1PQW3"/>
<evidence type="ECO:0000256" key="2">
    <source>
        <dbReference type="ARBA" id="ARBA00022723"/>
    </source>
</evidence>
<keyword evidence="11" id="KW-1185">Reference proteome</keyword>
<dbReference type="InterPro" id="IPR013087">
    <property type="entry name" value="Znf_C2H2_type"/>
</dbReference>
<evidence type="ECO:0000256" key="6">
    <source>
        <dbReference type="ARBA" id="ARBA00023242"/>
    </source>
</evidence>
<accession>A0A0V1PQW3</accession>
<proteinExistence type="predicted"/>
<sequence length="765" mass="88502">MANTSKLKNDNFDCDFPGCGKSFSRKDHLRRHRLNHDDNATLHGCTYPGCEMKFKRYDVMVGHYERHFKKKKKTPIRKADNSTNGIVTGSDVSQQNRSSTGQGNLHDVSEGIDNFVQTDLMDWLFDSKGHSGNYSALYSSPELANTNDGLTRQYMNLKQQFPSSLVFENSPNSLLSELFKADFNYTSNSPTNSSLVTSEMLRTFLHLVPSLKQFPDFNIPTLEYCLKTYWSIFHIQFPIIHKPSFNSLSAQPLLVISMIMIGSILSCSSRDILIDPSGFSLEIGTELRWLIFRHRKHGPSQPWELQSLIILEVYEKHFGNRDLHERSSVHHAAKIEMMKRSTVLGGDPYAQESRSVAYLRENEGEALWYKWIAAESMKRCALVSFCFDLTSSMISSHNSILFVDKLKLALPCDDILWESNFDALKDFSLHVKPDSIRDCLRKMLRDEKIETSSFGKKVLLHSLASLIIQLENKDDLVSLINGMEHDILRDTWRQKLSYALDAWKFNVDKEICSNVEPLLVDLKAKEKSDLNASYFHPSDTKCKFPTYHMAHIRLHIVNHDMLIYAGVPLRMNVESQMEDYENVSMRMKRWANSSNGRVGVVHAYLCLFECLLEGDEFNYLPRLDPVPERPHVVVACILIIWCYNFIIYGPESNNYSNDHIVFKETAFHYLHRMRDMFNSIIVLSTNALEFHMSVRKCANNLPKFDHTHYIAGFMDEVSKLFSNCLWALGREYSRLFRGCQERSRGKKVIFCIDMYKDEYRKKSLY</sequence>
<name>A0A0V1PQW3_9ASCO</name>
<dbReference type="PROSITE" id="PS50157">
    <property type="entry name" value="ZINC_FINGER_C2H2_2"/>
    <property type="match status" value="1"/>
</dbReference>
<dbReference type="InterPro" id="IPR007219">
    <property type="entry name" value="XnlR_reg_dom"/>
</dbReference>
<keyword evidence="5" id="KW-0862">Zinc</keyword>
<keyword evidence="3" id="KW-0677">Repeat</keyword>
<comment type="caution">
    <text evidence="10">The sequence shown here is derived from an EMBL/GenBank/DDBJ whole genome shotgun (WGS) entry which is preliminary data.</text>
</comment>
<evidence type="ECO:0000256" key="1">
    <source>
        <dbReference type="ARBA" id="ARBA00004123"/>
    </source>
</evidence>
<organism evidence="10 11">
    <name type="scientific">Debaryomyces fabryi</name>
    <dbReference type="NCBI Taxonomy" id="58627"/>
    <lineage>
        <taxon>Eukaryota</taxon>
        <taxon>Fungi</taxon>
        <taxon>Dikarya</taxon>
        <taxon>Ascomycota</taxon>
        <taxon>Saccharomycotina</taxon>
        <taxon>Pichiomycetes</taxon>
        <taxon>Debaryomycetaceae</taxon>
        <taxon>Debaryomyces</taxon>
    </lineage>
</organism>
<evidence type="ECO:0000256" key="3">
    <source>
        <dbReference type="ARBA" id="ARBA00022737"/>
    </source>
</evidence>
<dbReference type="GO" id="GO:0000785">
    <property type="term" value="C:chromatin"/>
    <property type="evidence" value="ECO:0007669"/>
    <property type="project" value="TreeGrafter"/>
</dbReference>
<dbReference type="InterPro" id="IPR036236">
    <property type="entry name" value="Znf_C2H2_sf"/>
</dbReference>
<evidence type="ECO:0000259" key="9">
    <source>
        <dbReference type="PROSITE" id="PS50157"/>
    </source>
</evidence>
<keyword evidence="6" id="KW-0539">Nucleus</keyword>
<dbReference type="GO" id="GO:0006351">
    <property type="term" value="P:DNA-templated transcription"/>
    <property type="evidence" value="ECO:0007669"/>
    <property type="project" value="InterPro"/>
</dbReference>